<evidence type="ECO:0000313" key="2">
    <source>
        <dbReference type="Proteomes" id="UP000004893"/>
    </source>
</evidence>
<gene>
    <name evidence="1" type="ORF">CLOHYLEM_06309</name>
</gene>
<dbReference type="Pfam" id="PF14057">
    <property type="entry name" value="GGGtGRT"/>
    <property type="match status" value="1"/>
</dbReference>
<dbReference type="RefSeq" id="WP_006443664.1">
    <property type="nucleotide sequence ID" value="NZ_CP036524.1"/>
</dbReference>
<evidence type="ECO:0008006" key="3">
    <source>
        <dbReference type="Google" id="ProtNLM"/>
    </source>
</evidence>
<protein>
    <recommendedName>
        <fullName evidence="3">GGGtGRT protein</fullName>
    </recommendedName>
</protein>
<sequence>MVKFQNMDKKMGQIEAFLKRYGMDSLDEAGEVCLSCGMDVPAIVREIQPICFDDACWAYTAGTAAALSSGTAEAREAALIMGEALQAFCVKGSVADERQVGTGHGRLAAMVLSEEVRCFAFLAGHESFAAAEGAIGIVQSADKVRKTPLKVILNGLGKDAARMISRMNGFTYVKTRFDYKTDELAILEEKSYSGGGRARIRCYGADDVREGVAVMERENVDVSISGNGTNMVRFTHLVAGAYKKRCLERNKTYFACASGGGIGRTLGPDETSAGPASYGLTDSMSRMYGDTTFAGSSSVPAHVAMMGFVGMGNNPMVGATVRLAVAVQESRDK</sequence>
<reference evidence="1" key="1">
    <citation type="submission" date="2009-02" db="EMBL/GenBank/DDBJ databases">
        <authorList>
            <person name="Fulton L."/>
            <person name="Clifton S."/>
            <person name="Fulton B."/>
            <person name="Xu J."/>
            <person name="Minx P."/>
            <person name="Pepin K.H."/>
            <person name="Johnson M."/>
            <person name="Bhonagiri V."/>
            <person name="Nash W.E."/>
            <person name="Mardis E.R."/>
            <person name="Wilson R.K."/>
        </authorList>
    </citation>
    <scope>NUCLEOTIDE SEQUENCE [LARGE SCALE GENOMIC DNA]</scope>
    <source>
        <strain evidence="1">DSM 15053</strain>
    </source>
</reference>
<organism evidence="1 2">
    <name type="scientific">[Clostridium] hylemonae DSM 15053</name>
    <dbReference type="NCBI Taxonomy" id="553973"/>
    <lineage>
        <taxon>Bacteria</taxon>
        <taxon>Bacillati</taxon>
        <taxon>Bacillota</taxon>
        <taxon>Clostridia</taxon>
        <taxon>Lachnospirales</taxon>
        <taxon>Lachnospiraceae</taxon>
    </lineage>
</organism>
<keyword evidence="2" id="KW-1185">Reference proteome</keyword>
<reference evidence="1" key="2">
    <citation type="submission" date="2013-06" db="EMBL/GenBank/DDBJ databases">
        <title>Draft genome sequence of Clostridium hylemonae (DSM 15053).</title>
        <authorList>
            <person name="Sudarsanam P."/>
            <person name="Ley R."/>
            <person name="Guruge J."/>
            <person name="Turnbaugh P.J."/>
            <person name="Mahowald M."/>
            <person name="Liep D."/>
            <person name="Gordon J."/>
        </authorList>
    </citation>
    <scope>NUCLEOTIDE SEQUENCE</scope>
    <source>
        <strain evidence="1">DSM 15053</strain>
    </source>
</reference>
<dbReference type="InterPro" id="IPR025964">
    <property type="entry name" value="GGGtGRT"/>
</dbReference>
<dbReference type="EMBL" id="ABYI02000023">
    <property type="protein sequence ID" value="EEG73627.1"/>
    <property type="molecule type" value="Genomic_DNA"/>
</dbReference>
<dbReference type="AlphaFoldDB" id="C0C2K3"/>
<dbReference type="OrthoDB" id="2062594at2"/>
<accession>C0C2K3</accession>
<comment type="caution">
    <text evidence="1">The sequence shown here is derived from an EMBL/GenBank/DDBJ whole genome shotgun (WGS) entry which is preliminary data.</text>
</comment>
<name>C0C2K3_9FIRM</name>
<dbReference type="eggNOG" id="ENOG502Z7JK">
    <property type="taxonomic scope" value="Bacteria"/>
</dbReference>
<dbReference type="Proteomes" id="UP000004893">
    <property type="component" value="Unassembled WGS sequence"/>
</dbReference>
<proteinExistence type="predicted"/>
<evidence type="ECO:0000313" key="1">
    <source>
        <dbReference type="EMBL" id="EEG73627.1"/>
    </source>
</evidence>
<dbReference type="HOGENOM" id="CLU_833420_0_0_9"/>
<dbReference type="STRING" id="553973.CLOHYLEM_06309"/>